<sequence length="127" mass="14236">MGGSDCRSQSAYTVATLQGCVKLVFWRSRAMNIVKRTTVLLRRSFLPSPLDSLFLDRMQNAVAVSPILAICLANQEHQKLGVMDIISTEWHFMVDCGKISPAPNDEHGHRYPSSRFTQQMYSVTCGL</sequence>
<protein>
    <submittedName>
        <fullName evidence="1">Uncharacterized protein</fullName>
    </submittedName>
</protein>
<reference evidence="1" key="1">
    <citation type="submission" date="2021-08" db="EMBL/GenBank/DDBJ databases">
        <title>The first chromosome-level gecko genome reveals the dynamic sex chromosomes of Neotropical dwarf geckos (Sphaerodactylidae: Sphaerodactylus).</title>
        <authorList>
            <person name="Pinto B.J."/>
            <person name="Keating S.E."/>
            <person name="Gamble T."/>
        </authorList>
    </citation>
    <scope>NUCLEOTIDE SEQUENCE</scope>
    <source>
        <strain evidence="1">TG3544</strain>
    </source>
</reference>
<evidence type="ECO:0000313" key="2">
    <source>
        <dbReference type="Proteomes" id="UP000827872"/>
    </source>
</evidence>
<dbReference type="Proteomes" id="UP000827872">
    <property type="component" value="Linkage Group LG01"/>
</dbReference>
<proteinExistence type="predicted"/>
<gene>
    <name evidence="1" type="ORF">K3G42_015314</name>
</gene>
<accession>A0ACB8GAF0</accession>
<name>A0ACB8GAF0_9SAUR</name>
<dbReference type="EMBL" id="CM037614">
    <property type="protein sequence ID" value="KAH8016266.1"/>
    <property type="molecule type" value="Genomic_DNA"/>
</dbReference>
<evidence type="ECO:0000313" key="1">
    <source>
        <dbReference type="EMBL" id="KAH8016266.1"/>
    </source>
</evidence>
<keyword evidence="2" id="KW-1185">Reference proteome</keyword>
<comment type="caution">
    <text evidence="1">The sequence shown here is derived from an EMBL/GenBank/DDBJ whole genome shotgun (WGS) entry which is preliminary data.</text>
</comment>
<organism evidence="1 2">
    <name type="scientific">Sphaerodactylus townsendi</name>
    <dbReference type="NCBI Taxonomy" id="933632"/>
    <lineage>
        <taxon>Eukaryota</taxon>
        <taxon>Metazoa</taxon>
        <taxon>Chordata</taxon>
        <taxon>Craniata</taxon>
        <taxon>Vertebrata</taxon>
        <taxon>Euteleostomi</taxon>
        <taxon>Lepidosauria</taxon>
        <taxon>Squamata</taxon>
        <taxon>Bifurcata</taxon>
        <taxon>Gekkota</taxon>
        <taxon>Sphaerodactylidae</taxon>
        <taxon>Sphaerodactylus</taxon>
    </lineage>
</organism>